<evidence type="ECO:0000256" key="2">
    <source>
        <dbReference type="SAM" id="MobiDB-lite"/>
    </source>
</evidence>
<proteinExistence type="predicted"/>
<sequence>FTLSGDQNAKRRYENDKNGNRQAMSVEKGTGEGGDIILVDDPHNVQEANSTAKRKAALIWWTETMPTRLNDHATGRRCIIMQRVHESDISGYNLSREMGWDHLNLPAEYEGKCIVEIPHKCSQTVIKTNAQTKEETVLYDEGTSIGYKDPRTKQDELLNSVRFPRPIVDALKLELGEYATACQLQQRPQPREGGMFKMARVKLVRELPPGLIKITRGWDKAATAGGGCSSAGVKIGRYTDGRFIFLHVSKGEWSSGDREAEMLAQAELDGTDVSIVHEQEPGSGGKDSAIATSRNLAGFNVVARTATGDKVSRADPLSRAIERGDYDMLEGDWNQKFVDEMRSWPASKKLDQGDAAATAHNHLSLGGMDWVDLYPADSSQNKEDGLGMFYGDNDTDEGRARNRRVVGEMTFTEVVK</sequence>
<dbReference type="InterPro" id="IPR035421">
    <property type="entry name" value="Terminase_6C"/>
</dbReference>
<comment type="caution">
    <text evidence="4">The sequence shown here is derived from an EMBL/GenBank/DDBJ whole genome shotgun (WGS) entry which is preliminary data.</text>
</comment>
<evidence type="ECO:0000256" key="1">
    <source>
        <dbReference type="ARBA" id="ARBA00022612"/>
    </source>
</evidence>
<feature type="non-terminal residue" evidence="4">
    <location>
        <position position="1"/>
    </location>
</feature>
<feature type="compositionally biased region" description="Basic and acidic residues" evidence="2">
    <location>
        <begin position="8"/>
        <end position="19"/>
    </location>
</feature>
<feature type="region of interest" description="Disordered" evidence="2">
    <location>
        <begin position="1"/>
        <end position="31"/>
    </location>
</feature>
<keyword evidence="1" id="KW-1188">Viral release from host cell</keyword>
<name>A0A0F9AZ23_9ZZZZ</name>
<evidence type="ECO:0000259" key="3">
    <source>
        <dbReference type="Pfam" id="PF17289"/>
    </source>
</evidence>
<protein>
    <recommendedName>
        <fullName evidence="3">Terminase large subunit gp17-like C-terminal domain-containing protein</fullName>
    </recommendedName>
</protein>
<accession>A0A0F9AZ23</accession>
<evidence type="ECO:0000313" key="4">
    <source>
        <dbReference type="EMBL" id="KKL14869.1"/>
    </source>
</evidence>
<reference evidence="4" key="1">
    <citation type="journal article" date="2015" name="Nature">
        <title>Complex archaea that bridge the gap between prokaryotes and eukaryotes.</title>
        <authorList>
            <person name="Spang A."/>
            <person name="Saw J.H."/>
            <person name="Jorgensen S.L."/>
            <person name="Zaremba-Niedzwiedzka K."/>
            <person name="Martijn J."/>
            <person name="Lind A.E."/>
            <person name="van Eijk R."/>
            <person name="Schleper C."/>
            <person name="Guy L."/>
            <person name="Ettema T.J."/>
        </authorList>
    </citation>
    <scope>NUCLEOTIDE SEQUENCE</scope>
</reference>
<dbReference type="Pfam" id="PF17289">
    <property type="entry name" value="Terminase_6C"/>
    <property type="match status" value="1"/>
</dbReference>
<dbReference type="EMBL" id="LAZR01040285">
    <property type="protein sequence ID" value="KKL14869.1"/>
    <property type="molecule type" value="Genomic_DNA"/>
</dbReference>
<gene>
    <name evidence="4" type="ORF">LCGC14_2511330</name>
</gene>
<organism evidence="4">
    <name type="scientific">marine sediment metagenome</name>
    <dbReference type="NCBI Taxonomy" id="412755"/>
    <lineage>
        <taxon>unclassified sequences</taxon>
        <taxon>metagenomes</taxon>
        <taxon>ecological metagenomes</taxon>
    </lineage>
</organism>
<dbReference type="AlphaFoldDB" id="A0A0F9AZ23"/>
<feature type="domain" description="Terminase large subunit gp17-like C-terminal" evidence="3">
    <location>
        <begin position="217"/>
        <end position="351"/>
    </location>
</feature>